<dbReference type="EMBL" id="BOMG01000084">
    <property type="protein sequence ID" value="GID58316.1"/>
    <property type="molecule type" value="Genomic_DNA"/>
</dbReference>
<organism evidence="2 3">
    <name type="scientific">Actinoplanes couchii</name>
    <dbReference type="NCBI Taxonomy" id="403638"/>
    <lineage>
        <taxon>Bacteria</taxon>
        <taxon>Bacillati</taxon>
        <taxon>Actinomycetota</taxon>
        <taxon>Actinomycetes</taxon>
        <taxon>Micromonosporales</taxon>
        <taxon>Micromonosporaceae</taxon>
        <taxon>Actinoplanes</taxon>
    </lineage>
</organism>
<gene>
    <name evidence="2" type="ORF">Aco03nite_067200</name>
</gene>
<evidence type="ECO:0000259" key="1">
    <source>
        <dbReference type="Pfam" id="PF04149"/>
    </source>
</evidence>
<comment type="caution">
    <text evidence="2">The sequence shown here is derived from an EMBL/GenBank/DDBJ whole genome shotgun (WGS) entry which is preliminary data.</text>
</comment>
<dbReference type="Proteomes" id="UP000612282">
    <property type="component" value="Unassembled WGS sequence"/>
</dbReference>
<sequence>MIKPTEETHWRRSRRCSTGTCVEVARVAERVLVRDSKVSDGAILAFTRKEWDSFLAGVKDGEFRSV</sequence>
<proteinExistence type="predicted"/>
<protein>
    <recommendedName>
        <fullName evidence="1">DUF397 domain-containing protein</fullName>
    </recommendedName>
</protein>
<dbReference type="InterPro" id="IPR007278">
    <property type="entry name" value="DUF397"/>
</dbReference>
<dbReference type="Pfam" id="PF04149">
    <property type="entry name" value="DUF397"/>
    <property type="match status" value="1"/>
</dbReference>
<accession>A0ABQ3XII6</accession>
<evidence type="ECO:0000313" key="3">
    <source>
        <dbReference type="Proteomes" id="UP000612282"/>
    </source>
</evidence>
<keyword evidence="3" id="KW-1185">Reference proteome</keyword>
<feature type="domain" description="DUF397" evidence="1">
    <location>
        <begin position="9"/>
        <end position="59"/>
    </location>
</feature>
<name>A0ABQ3XII6_9ACTN</name>
<evidence type="ECO:0000313" key="2">
    <source>
        <dbReference type="EMBL" id="GID58316.1"/>
    </source>
</evidence>
<reference evidence="2 3" key="1">
    <citation type="submission" date="2021-01" db="EMBL/GenBank/DDBJ databases">
        <title>Whole genome shotgun sequence of Actinoplanes couchii NBRC 106145.</title>
        <authorList>
            <person name="Komaki H."/>
            <person name="Tamura T."/>
        </authorList>
    </citation>
    <scope>NUCLEOTIDE SEQUENCE [LARGE SCALE GENOMIC DNA]</scope>
    <source>
        <strain evidence="2 3">NBRC 106145</strain>
    </source>
</reference>
<dbReference type="RefSeq" id="WP_203802287.1">
    <property type="nucleotide sequence ID" value="NZ_BAAAQE010000010.1"/>
</dbReference>